<keyword evidence="5" id="KW-1185">Reference proteome</keyword>
<dbReference type="Gene3D" id="1.10.357.40">
    <property type="entry name" value="YbiA-like"/>
    <property type="match status" value="1"/>
</dbReference>
<dbReference type="Pfam" id="PF08719">
    <property type="entry name" value="NADAR"/>
    <property type="match status" value="1"/>
</dbReference>
<evidence type="ECO:0000256" key="2">
    <source>
        <dbReference type="ARBA" id="ARBA00000751"/>
    </source>
</evidence>
<dbReference type="OrthoDB" id="512700at2"/>
<dbReference type="InterPro" id="IPR012816">
    <property type="entry name" value="NADAR"/>
</dbReference>
<dbReference type="CDD" id="cd15457">
    <property type="entry name" value="NADAR"/>
    <property type="match status" value="1"/>
</dbReference>
<dbReference type="Proteomes" id="UP000027746">
    <property type="component" value="Unassembled WGS sequence"/>
</dbReference>
<gene>
    <name evidence="4" type="ORF">SUH3_19210</name>
</gene>
<dbReference type="EMBL" id="JAMD01000005">
    <property type="protein sequence ID" value="KEJ95642.1"/>
    <property type="molecule type" value="Genomic_DNA"/>
</dbReference>
<dbReference type="AlphaFoldDB" id="A0A073JD42"/>
<dbReference type="RefSeq" id="WP_073194283.1">
    <property type="nucleotide sequence ID" value="NZ_CP054599.1"/>
</dbReference>
<comment type="catalytic activity">
    <reaction evidence="2">
        <text>2,5-diamino-6-hydroxy-4-(5-phosphoribosylamino)-pyrimidine + H2O = 2,5,6-triamino-4-hydroxypyrimidine + D-ribose 5-phosphate</text>
        <dbReference type="Rhea" id="RHEA:23436"/>
        <dbReference type="ChEBI" id="CHEBI:15377"/>
        <dbReference type="ChEBI" id="CHEBI:58614"/>
        <dbReference type="ChEBI" id="CHEBI:78346"/>
        <dbReference type="ChEBI" id="CHEBI:137796"/>
    </reaction>
</comment>
<reference evidence="4 5" key="1">
    <citation type="submission" date="2014-01" db="EMBL/GenBank/DDBJ databases">
        <title>Sulfitobacter sp. H3 (MCCC 1A00686) Genome Sequencing.</title>
        <authorList>
            <person name="Lai Q."/>
            <person name="Hong Z."/>
        </authorList>
    </citation>
    <scope>NUCLEOTIDE SEQUENCE [LARGE SCALE GENOMIC DNA]</scope>
    <source>
        <strain evidence="4 5">H3</strain>
    </source>
</reference>
<proteinExistence type="predicted"/>
<organism evidence="4 5">
    <name type="scientific">Pseudosulfitobacter pseudonitzschiae</name>
    <dbReference type="NCBI Taxonomy" id="1402135"/>
    <lineage>
        <taxon>Bacteria</taxon>
        <taxon>Pseudomonadati</taxon>
        <taxon>Pseudomonadota</taxon>
        <taxon>Alphaproteobacteria</taxon>
        <taxon>Rhodobacterales</taxon>
        <taxon>Roseobacteraceae</taxon>
        <taxon>Pseudosulfitobacter</taxon>
    </lineage>
</organism>
<evidence type="ECO:0000313" key="4">
    <source>
        <dbReference type="EMBL" id="KEJ95642.1"/>
    </source>
</evidence>
<feature type="domain" description="NADAR" evidence="3">
    <location>
        <begin position="36"/>
        <end position="193"/>
    </location>
</feature>
<accession>A0A073JD42</accession>
<comment type="caution">
    <text evidence="4">The sequence shown here is derived from an EMBL/GenBank/DDBJ whole genome shotgun (WGS) entry which is preliminary data.</text>
</comment>
<sequence length="202" mass="22806">MSDRARQSSQDTLTLKYDQTWAATQARHPRCSFLMFWGHRARAGQPVRESCFSQWFPSPFKHQGQRYATAEHWMMAGKARVFGDTAMEQAIAASDDPREVKALGRKIKGFDAAVWSRHKVGIVYEGNLAKFRAHRDMAAFLVKTDPKILVEASPVDPVWGIGLGRDDPNAERPEKWRGENLLGFCLMAVRDTLIAEGIKGCR</sequence>
<evidence type="ECO:0000259" key="3">
    <source>
        <dbReference type="Pfam" id="PF08719"/>
    </source>
</evidence>
<protein>
    <recommendedName>
        <fullName evidence="3">NADAR domain-containing protein</fullName>
    </recommendedName>
</protein>
<dbReference type="InterPro" id="IPR037238">
    <property type="entry name" value="YbiA-like_sf"/>
</dbReference>
<evidence type="ECO:0000313" key="5">
    <source>
        <dbReference type="Proteomes" id="UP000027746"/>
    </source>
</evidence>
<dbReference type="GeneID" id="68869617"/>
<comment type="catalytic activity">
    <reaction evidence="1">
        <text>5-amino-6-(5-phospho-D-ribosylamino)uracil + H2O = 5,6-diaminouracil + D-ribose 5-phosphate</text>
        <dbReference type="Rhea" id="RHEA:55020"/>
        <dbReference type="ChEBI" id="CHEBI:15377"/>
        <dbReference type="ChEBI" id="CHEBI:46252"/>
        <dbReference type="ChEBI" id="CHEBI:58453"/>
        <dbReference type="ChEBI" id="CHEBI:78346"/>
    </reaction>
</comment>
<evidence type="ECO:0000256" key="1">
    <source>
        <dbReference type="ARBA" id="ARBA00000022"/>
    </source>
</evidence>
<name>A0A073JD42_9RHOB</name>
<dbReference type="SUPFAM" id="SSF143990">
    <property type="entry name" value="YbiA-like"/>
    <property type="match status" value="1"/>
</dbReference>
<dbReference type="NCBIfam" id="TIGR02464">
    <property type="entry name" value="ribofla_fusion"/>
    <property type="match status" value="1"/>
</dbReference>